<organism evidence="1 2">
    <name type="scientific">Bauhinia variegata</name>
    <name type="common">Purple orchid tree</name>
    <name type="synonym">Phanera variegata</name>
    <dbReference type="NCBI Taxonomy" id="167791"/>
    <lineage>
        <taxon>Eukaryota</taxon>
        <taxon>Viridiplantae</taxon>
        <taxon>Streptophyta</taxon>
        <taxon>Embryophyta</taxon>
        <taxon>Tracheophyta</taxon>
        <taxon>Spermatophyta</taxon>
        <taxon>Magnoliopsida</taxon>
        <taxon>eudicotyledons</taxon>
        <taxon>Gunneridae</taxon>
        <taxon>Pentapetalae</taxon>
        <taxon>rosids</taxon>
        <taxon>fabids</taxon>
        <taxon>Fabales</taxon>
        <taxon>Fabaceae</taxon>
        <taxon>Cercidoideae</taxon>
        <taxon>Cercideae</taxon>
        <taxon>Bauhiniinae</taxon>
        <taxon>Bauhinia</taxon>
    </lineage>
</organism>
<name>A0ACB9LPI6_BAUVA</name>
<proteinExistence type="predicted"/>
<dbReference type="Proteomes" id="UP000828941">
    <property type="component" value="Chromosome 11"/>
</dbReference>
<accession>A0ACB9LPI6</accession>
<evidence type="ECO:0000313" key="2">
    <source>
        <dbReference type="Proteomes" id="UP000828941"/>
    </source>
</evidence>
<sequence>MRLQLDRDHNDIQDLQQFAEWILQICDGTLQEPNDGEAKITIPDDLLISAVSRVTSRRGLKFFIEDNDGNPSNVTRNVVYKEVLQNILLI</sequence>
<comment type="caution">
    <text evidence="1">The sequence shown here is derived from an EMBL/GenBank/DDBJ whole genome shotgun (WGS) entry which is preliminary data.</text>
</comment>
<dbReference type="EMBL" id="CM039436">
    <property type="protein sequence ID" value="KAI4313261.1"/>
    <property type="molecule type" value="Genomic_DNA"/>
</dbReference>
<evidence type="ECO:0000313" key="1">
    <source>
        <dbReference type="EMBL" id="KAI4313261.1"/>
    </source>
</evidence>
<gene>
    <name evidence="1" type="ORF">L6164_026252</name>
</gene>
<protein>
    <submittedName>
        <fullName evidence="1">Uncharacterized protein</fullName>
    </submittedName>
</protein>
<reference evidence="1 2" key="1">
    <citation type="journal article" date="2022" name="DNA Res.">
        <title>Chromosomal-level genome assembly of the orchid tree Bauhinia variegata (Leguminosae; Cercidoideae) supports the allotetraploid origin hypothesis of Bauhinia.</title>
        <authorList>
            <person name="Zhong Y."/>
            <person name="Chen Y."/>
            <person name="Zheng D."/>
            <person name="Pang J."/>
            <person name="Liu Y."/>
            <person name="Luo S."/>
            <person name="Meng S."/>
            <person name="Qian L."/>
            <person name="Wei D."/>
            <person name="Dai S."/>
            <person name="Zhou R."/>
        </authorList>
    </citation>
    <scope>NUCLEOTIDE SEQUENCE [LARGE SCALE GENOMIC DNA]</scope>
    <source>
        <strain evidence="1">BV-YZ2020</strain>
    </source>
</reference>
<keyword evidence="2" id="KW-1185">Reference proteome</keyword>